<dbReference type="RefSeq" id="WP_009490440.1">
    <property type="nucleotide sequence ID" value="NZ_AMYT01000018.1"/>
</dbReference>
<sequence length="216" mass="25677">MFNENSGYVGSSRSVRSAEAIEEFEMPLSMIDKATIHDFIDEFEEDEDYKGLDQLRDLSVTLWKYACKRAGNTSWHHTGKYFNRTNHYSLPYTAEWLLDYGVDRLKEDYKEDKEEERKEKAKELENMELAVAQIQVWGGSRRHPRLLKIETVMGVVKGDWLYAVSESEQSKYKIYANKVENISYFKMDEYYSKLIKRFPEFKAMKRQINQCVKRLK</sequence>
<gene>
    <name evidence="2" type="ORF">C683_0849</name>
</gene>
<reference evidence="2 3" key="1">
    <citation type="journal article" date="2013" name="Genome Announc.">
        <title>Draft Genome Sequence of Catellicoccus marimammalium, a Novel Species Commonly Found in Gull Feces.</title>
        <authorList>
            <person name="Weigand M.R."/>
            <person name="Ryu H."/>
            <person name="Bozcek L."/>
            <person name="Konstantinidis K.T."/>
            <person name="Santo Domingo J.W."/>
        </authorList>
    </citation>
    <scope>NUCLEOTIDE SEQUENCE [LARGE SCALE GENOMIC DNA]</scope>
    <source>
        <strain evidence="2 3">M35/04/3</strain>
    </source>
</reference>
<keyword evidence="3" id="KW-1185">Reference proteome</keyword>
<dbReference type="AlphaFoldDB" id="K8ZAY0"/>
<organism evidence="2 3">
    <name type="scientific">Catellicoccus marimammalium M35/04/3</name>
    <dbReference type="NCBI Taxonomy" id="1234409"/>
    <lineage>
        <taxon>Bacteria</taxon>
        <taxon>Bacillati</taxon>
        <taxon>Bacillota</taxon>
        <taxon>Bacilli</taxon>
        <taxon>Lactobacillales</taxon>
        <taxon>Enterococcaceae</taxon>
        <taxon>Catellicoccus</taxon>
    </lineage>
</organism>
<comment type="caution">
    <text evidence="2">The sequence shown here is derived from an EMBL/GenBank/DDBJ whole genome shotgun (WGS) entry which is preliminary data.</text>
</comment>
<protein>
    <submittedName>
        <fullName evidence="2">Uncharacterized protein</fullName>
    </submittedName>
</protein>
<evidence type="ECO:0000256" key="1">
    <source>
        <dbReference type="SAM" id="Coils"/>
    </source>
</evidence>
<proteinExistence type="predicted"/>
<accession>K8ZAY0</accession>
<evidence type="ECO:0000313" key="3">
    <source>
        <dbReference type="Proteomes" id="UP000016057"/>
    </source>
</evidence>
<dbReference type="Proteomes" id="UP000016057">
    <property type="component" value="Unassembled WGS sequence"/>
</dbReference>
<dbReference type="EMBL" id="AMYT01000018">
    <property type="protein sequence ID" value="EKU27192.1"/>
    <property type="molecule type" value="Genomic_DNA"/>
</dbReference>
<keyword evidence="1" id="KW-0175">Coiled coil</keyword>
<name>K8ZAY0_9ENTE</name>
<feature type="coiled-coil region" evidence="1">
    <location>
        <begin position="102"/>
        <end position="133"/>
    </location>
</feature>
<evidence type="ECO:0000313" key="2">
    <source>
        <dbReference type="EMBL" id="EKU27192.1"/>
    </source>
</evidence>
<dbReference type="OrthoDB" id="9991581at2"/>